<dbReference type="RefSeq" id="WP_125702691.1">
    <property type="nucleotide sequence ID" value="NZ_JBHTOO010000003.1"/>
</dbReference>
<dbReference type="PANTHER" id="PTHR34043:SF3">
    <property type="entry name" value="ALPHA_BETA-HYDROLASES SUPERFAMILY PROTEIN"/>
    <property type="match status" value="1"/>
</dbReference>
<dbReference type="Pfam" id="PF24708">
    <property type="entry name" value="Lip_C"/>
    <property type="match status" value="1"/>
</dbReference>
<evidence type="ECO:0000313" key="10">
    <source>
        <dbReference type="EMBL" id="MQS44124.1"/>
    </source>
</evidence>
<dbReference type="Proteomes" id="UP000436655">
    <property type="component" value="Unassembled WGS sequence"/>
</dbReference>
<organism evidence="10 11">
    <name type="scientific">Companilactobacillus mishanensis</name>
    <dbReference type="NCBI Taxonomy" id="2486008"/>
    <lineage>
        <taxon>Bacteria</taxon>
        <taxon>Bacillati</taxon>
        <taxon>Bacillota</taxon>
        <taxon>Bacilli</taxon>
        <taxon>Lactobacillales</taxon>
        <taxon>Lactobacillaceae</taxon>
        <taxon>Companilactobacillus</taxon>
    </lineage>
</organism>
<dbReference type="SUPFAM" id="SSF53474">
    <property type="entry name" value="alpha/beta-Hydrolases"/>
    <property type="match status" value="1"/>
</dbReference>
<comment type="caution">
    <text evidence="10">The sequence shown here is derived from an EMBL/GenBank/DDBJ whole genome shotgun (WGS) entry which is preliminary data.</text>
</comment>
<evidence type="ECO:0000259" key="9">
    <source>
        <dbReference type="Pfam" id="PF24708"/>
    </source>
</evidence>
<comment type="catalytic activity">
    <reaction evidence="1">
        <text>a triacylglycerol + H2O = a diacylglycerol + a fatty acid + H(+)</text>
        <dbReference type="Rhea" id="RHEA:12044"/>
        <dbReference type="ChEBI" id="CHEBI:15377"/>
        <dbReference type="ChEBI" id="CHEBI:15378"/>
        <dbReference type="ChEBI" id="CHEBI:17855"/>
        <dbReference type="ChEBI" id="CHEBI:18035"/>
        <dbReference type="ChEBI" id="CHEBI:28868"/>
        <dbReference type="EC" id="3.1.1.3"/>
    </reaction>
</comment>
<keyword evidence="7" id="KW-0442">Lipid degradation</keyword>
<evidence type="ECO:0000256" key="2">
    <source>
        <dbReference type="ARBA" id="ARBA00004613"/>
    </source>
</evidence>
<evidence type="ECO:0000313" key="11">
    <source>
        <dbReference type="Proteomes" id="UP000436655"/>
    </source>
</evidence>
<keyword evidence="5" id="KW-0732">Signal</keyword>
<keyword evidence="11" id="KW-1185">Reference proteome</keyword>
<dbReference type="EMBL" id="VDFN01000001">
    <property type="protein sequence ID" value="MQS44124.1"/>
    <property type="molecule type" value="Genomic_DNA"/>
</dbReference>
<dbReference type="EC" id="3.1.1.3" evidence="3"/>
<evidence type="ECO:0000256" key="4">
    <source>
        <dbReference type="ARBA" id="ARBA00022525"/>
    </source>
</evidence>
<protein>
    <recommendedName>
        <fullName evidence="3">triacylglycerol lipase</fullName>
        <ecNumber evidence="3">3.1.1.3</ecNumber>
    </recommendedName>
</protein>
<evidence type="ECO:0000256" key="1">
    <source>
        <dbReference type="ARBA" id="ARBA00001024"/>
    </source>
</evidence>
<evidence type="ECO:0000256" key="5">
    <source>
        <dbReference type="ARBA" id="ARBA00022729"/>
    </source>
</evidence>
<dbReference type="InterPro" id="IPR056304">
    <property type="entry name" value="Lip-like_C"/>
</dbReference>
<dbReference type="Gene3D" id="3.40.50.1820">
    <property type="entry name" value="alpha/beta hydrolase"/>
    <property type="match status" value="1"/>
</dbReference>
<evidence type="ECO:0000256" key="6">
    <source>
        <dbReference type="ARBA" id="ARBA00022801"/>
    </source>
</evidence>
<evidence type="ECO:0000256" key="8">
    <source>
        <dbReference type="ARBA" id="ARBA00023098"/>
    </source>
</evidence>
<keyword evidence="8" id="KW-0443">Lipid metabolism</keyword>
<evidence type="ECO:0000256" key="3">
    <source>
        <dbReference type="ARBA" id="ARBA00013279"/>
    </source>
</evidence>
<evidence type="ECO:0000256" key="7">
    <source>
        <dbReference type="ARBA" id="ARBA00022963"/>
    </source>
</evidence>
<proteinExistence type="predicted"/>
<gene>
    <name evidence="10" type="ORF">FHL03_01350</name>
</gene>
<keyword evidence="6" id="KW-0378">Hydrolase</keyword>
<sequence>MKKSFIFSLIFGLFFAVITFASFNNKSFASNNYPVVFVNGLTGWGRGEAGDNLYWGGKTTDLIKDLNYGSESDRPNALEGTVSPYSSDYDRAVELYYYIKGGTVDYGQAHADQYGHSRYGRTFQGIYPSWDGTNKLHLLGHSMGGQTVRELDTLLRDGSPVEVQATGDQTSSLFQGGKNWVDSVTTVATPSNGTPTATDVGNLRVVRHLLYTGALVGAKVPLVVPSADYKLDQWGLTRNQGQSMIDYIGTALKSRIWSTNDNSLYDLTSNGATAINNRTNLSPDVHYFTYSGLATKPNAFGRYVPISTMNKVDKIGAAFIGAAGNDPRWWPNDGEVPVISAQFPIGQAAVRDDVTDDSQTGEWQYNDPENGWDHKDFVLQDYDQASSLRNSIVGFYDNIVRKLHAL</sequence>
<comment type="subcellular location">
    <subcellularLocation>
        <location evidence="2">Secreted</location>
    </subcellularLocation>
</comment>
<keyword evidence="4" id="KW-0964">Secreted</keyword>
<name>A0ABW9P4U0_9LACO</name>
<dbReference type="InterPro" id="IPR029058">
    <property type="entry name" value="AB_hydrolase_fold"/>
</dbReference>
<reference evidence="10 11" key="1">
    <citation type="journal article" date="2019" name="Syst. Appl. Microbiol.">
        <title>Polyphasic characterization of two novel Lactobacillus spp. isolated from blown salami packages: Description of Lactobacillus halodurans sp. nov. and Lactobacillus salsicarnum sp. nov.</title>
        <authorList>
            <person name="Schuster J.A."/>
            <person name="Klingl A."/>
            <person name="Vogel R.F."/>
            <person name="Ehrmann M.A."/>
        </authorList>
    </citation>
    <scope>NUCLEOTIDE SEQUENCE [LARGE SCALE GENOMIC DNA]</scope>
    <source>
        <strain evidence="10 11">TMW 1.2098</strain>
    </source>
</reference>
<accession>A0ABW9P4U0</accession>
<dbReference type="PANTHER" id="PTHR34043">
    <property type="entry name" value="ALPHA/BETA-HYDROLASES SUPERFAMILY PROTEIN"/>
    <property type="match status" value="1"/>
</dbReference>
<feature type="domain" description="Lipase-like C-terminal" evidence="9">
    <location>
        <begin position="31"/>
        <end position="403"/>
    </location>
</feature>